<feature type="non-terminal residue" evidence="1">
    <location>
        <position position="250"/>
    </location>
</feature>
<protein>
    <submittedName>
        <fullName evidence="1">Uncharacterized protein</fullName>
    </submittedName>
</protein>
<feature type="non-terminal residue" evidence="1">
    <location>
        <position position="1"/>
    </location>
</feature>
<comment type="caution">
    <text evidence="1">The sequence shown here is derived from an EMBL/GenBank/DDBJ whole genome shotgun (WGS) entry which is preliminary data.</text>
</comment>
<reference evidence="1" key="1">
    <citation type="journal article" date="2014" name="Front. Microbiol.">
        <title>High frequency of phylogenetically diverse reductive dehalogenase-homologous genes in deep subseafloor sedimentary metagenomes.</title>
        <authorList>
            <person name="Kawai M."/>
            <person name="Futagami T."/>
            <person name="Toyoda A."/>
            <person name="Takaki Y."/>
            <person name="Nishi S."/>
            <person name="Hori S."/>
            <person name="Arai W."/>
            <person name="Tsubouchi T."/>
            <person name="Morono Y."/>
            <person name="Uchiyama I."/>
            <person name="Ito T."/>
            <person name="Fujiyama A."/>
            <person name="Inagaki F."/>
            <person name="Takami H."/>
        </authorList>
    </citation>
    <scope>NUCLEOTIDE SEQUENCE</scope>
    <source>
        <strain evidence="1">Expedition CK06-06</strain>
    </source>
</reference>
<name>X1VHW1_9ZZZZ</name>
<evidence type="ECO:0000313" key="1">
    <source>
        <dbReference type="EMBL" id="GAJ14541.1"/>
    </source>
</evidence>
<gene>
    <name evidence="1" type="ORF">S12H4_47967</name>
</gene>
<dbReference type="EMBL" id="BARW01029923">
    <property type="protein sequence ID" value="GAJ14541.1"/>
    <property type="molecule type" value="Genomic_DNA"/>
</dbReference>
<dbReference type="AlphaFoldDB" id="X1VHW1"/>
<organism evidence="1">
    <name type="scientific">marine sediment metagenome</name>
    <dbReference type="NCBI Taxonomy" id="412755"/>
    <lineage>
        <taxon>unclassified sequences</taxon>
        <taxon>metagenomes</taxon>
        <taxon>ecological metagenomes</taxon>
    </lineage>
</organism>
<accession>X1VHW1</accession>
<sequence>LNDINDSDGAPFWNKITKLLTQLLKSLGIDVQPNSLLATALEETMSLINSNNNTVKTEFTDGKPEFAVDPNVAFKIGDIVEYKGEQGTVERVRTDIVNGIGVRLPDGNLRDIKPSNLAFISSAPQTSEVEALEKARDKELLANNSLKIQDLKTKTFEEFRSLKESKNFLLEKYKGDEVIEFMINNLYDVNPGSNAYVDLSEWQDSEISELNLKNNKLEEALKFNFPNLTSKQLTDILSPVSENIFLEHKG</sequence>
<proteinExistence type="predicted"/>